<keyword evidence="4" id="KW-0119">Carbohydrate metabolism</keyword>
<evidence type="ECO:0000313" key="10">
    <source>
        <dbReference type="Proteomes" id="UP000285060"/>
    </source>
</evidence>
<feature type="compositionally biased region" description="Low complexity" evidence="7">
    <location>
        <begin position="623"/>
        <end position="633"/>
    </location>
</feature>
<dbReference type="GO" id="GO:0004553">
    <property type="term" value="F:hydrolase activity, hydrolyzing O-glycosyl compounds"/>
    <property type="evidence" value="ECO:0007669"/>
    <property type="project" value="InterPro"/>
</dbReference>
<keyword evidence="6" id="KW-0624">Polysaccharide degradation</keyword>
<comment type="caution">
    <text evidence="9">The sequence shown here is derived from an EMBL/GenBank/DDBJ whole genome shotgun (WGS) entry which is preliminary data.</text>
</comment>
<keyword evidence="10" id="KW-1185">Reference proteome</keyword>
<evidence type="ECO:0000256" key="7">
    <source>
        <dbReference type="SAM" id="MobiDB-lite"/>
    </source>
</evidence>
<feature type="compositionally biased region" description="Acidic residues" evidence="7">
    <location>
        <begin position="196"/>
        <end position="207"/>
    </location>
</feature>
<feature type="compositionally biased region" description="Basic and acidic residues" evidence="7">
    <location>
        <begin position="237"/>
        <end position="254"/>
    </location>
</feature>
<dbReference type="InterPro" id="IPR001547">
    <property type="entry name" value="Glyco_hydro_5"/>
</dbReference>
<feature type="domain" description="Glycoside hydrolase family 5" evidence="8">
    <location>
        <begin position="705"/>
        <end position="969"/>
    </location>
</feature>
<reference evidence="9 10" key="1">
    <citation type="submission" date="2018-08" db="EMBL/GenBank/DDBJ databases">
        <title>Aphanomyces genome sequencing and annotation.</title>
        <authorList>
            <person name="Minardi D."/>
            <person name="Oidtmann B."/>
            <person name="Van Der Giezen M."/>
            <person name="Studholme D.J."/>
        </authorList>
    </citation>
    <scope>NUCLEOTIDE SEQUENCE [LARGE SCALE GENOMIC DNA]</scope>
    <source>
        <strain evidence="9 10">NJM0002</strain>
    </source>
</reference>
<gene>
    <name evidence="9" type="ORF">DYB32_002562</name>
</gene>
<dbReference type="EMBL" id="QUSY01000137">
    <property type="protein sequence ID" value="RHY32439.1"/>
    <property type="molecule type" value="Genomic_DNA"/>
</dbReference>
<organism evidence="9 10">
    <name type="scientific">Aphanomyces invadans</name>
    <dbReference type="NCBI Taxonomy" id="157072"/>
    <lineage>
        <taxon>Eukaryota</taxon>
        <taxon>Sar</taxon>
        <taxon>Stramenopiles</taxon>
        <taxon>Oomycota</taxon>
        <taxon>Saprolegniomycetes</taxon>
        <taxon>Saprolegniales</taxon>
        <taxon>Verrucalvaceae</taxon>
        <taxon>Aphanomyces</taxon>
    </lineage>
</organism>
<dbReference type="VEuPathDB" id="FungiDB:H310_04383"/>
<evidence type="ECO:0000313" key="9">
    <source>
        <dbReference type="EMBL" id="RHY32439.1"/>
    </source>
</evidence>
<evidence type="ECO:0000259" key="8">
    <source>
        <dbReference type="Pfam" id="PF00150"/>
    </source>
</evidence>
<dbReference type="Proteomes" id="UP000285060">
    <property type="component" value="Unassembled WGS sequence"/>
</dbReference>
<feature type="compositionally biased region" description="Acidic residues" evidence="7">
    <location>
        <begin position="215"/>
        <end position="226"/>
    </location>
</feature>
<comment type="similarity">
    <text evidence="1">Belongs to the glycosyl hydrolase 5 (cellulase A) family.</text>
</comment>
<proteinExistence type="inferred from homology"/>
<evidence type="ECO:0000256" key="3">
    <source>
        <dbReference type="ARBA" id="ARBA00023001"/>
    </source>
</evidence>
<dbReference type="PANTHER" id="PTHR35923:SF2">
    <property type="entry name" value="ENDOGLUCANASE"/>
    <property type="match status" value="1"/>
</dbReference>
<evidence type="ECO:0000256" key="6">
    <source>
        <dbReference type="ARBA" id="ARBA00023326"/>
    </source>
</evidence>
<dbReference type="AlphaFoldDB" id="A0A418B2Z6"/>
<keyword evidence="5" id="KW-0326">Glycosidase</keyword>
<dbReference type="InterPro" id="IPR017853">
    <property type="entry name" value="GH"/>
</dbReference>
<dbReference type="PANTHER" id="PTHR35923">
    <property type="entry name" value="MAJOR EXTRACELLULAR ENDOGLUCANASE"/>
    <property type="match status" value="1"/>
</dbReference>
<evidence type="ECO:0000256" key="2">
    <source>
        <dbReference type="ARBA" id="ARBA00022801"/>
    </source>
</evidence>
<keyword evidence="2" id="KW-0378">Hydrolase</keyword>
<dbReference type="VEuPathDB" id="FungiDB:H310_04384"/>
<dbReference type="SUPFAM" id="SSF51445">
    <property type="entry name" value="(Trans)glycosidases"/>
    <property type="match status" value="1"/>
</dbReference>
<dbReference type="Pfam" id="PF00150">
    <property type="entry name" value="Cellulase"/>
    <property type="match status" value="1"/>
</dbReference>
<name>A0A418B2Z6_9STRA</name>
<dbReference type="GO" id="GO:0030245">
    <property type="term" value="P:cellulose catabolic process"/>
    <property type="evidence" value="ECO:0007669"/>
    <property type="project" value="UniProtKB-KW"/>
</dbReference>
<dbReference type="Gene3D" id="3.20.20.80">
    <property type="entry name" value="Glycosidases"/>
    <property type="match status" value="1"/>
</dbReference>
<feature type="region of interest" description="Disordered" evidence="7">
    <location>
        <begin position="185"/>
        <end position="267"/>
    </location>
</feature>
<evidence type="ECO:0000256" key="4">
    <source>
        <dbReference type="ARBA" id="ARBA00023277"/>
    </source>
</evidence>
<protein>
    <recommendedName>
        <fullName evidence="8">Glycoside hydrolase family 5 domain-containing protein</fullName>
    </recommendedName>
</protein>
<keyword evidence="3" id="KW-0136">Cellulose degradation</keyword>
<sequence length="1187" mass="129953">MMHDDAVEAMADLSVHAHELLKEAAKWTSAVTVTLSKLRAASASSRQQGSNDVTAEGTRTDSLELENAALRERNALLTESMRMIEARVQREVARTSRLAAAHHKLSVKYMRAKLERNTAVVRFWNWVAGQVSVVGLEHVAALIEAWEQECRWTCRATCAPSVRLDEFKTSTGVFVLTTAPATAPASLPIPEWQPFETDDDEADSNESGDDRGQPDDEANDDVDPEPTPDPPTSHGARTAEKGEADSHKRNHLDETTAEVAPTKRHCSDATAAAMQPMQTKINSAPLITAMLAAIRETKPWLKYMAVASFLPDVDPMRSDRATTIAHTFNRCLRDFWTKSAALLWECRFSWAPNTVALDALGDNVILLMGQFQRLVESSEYGNELVEFVGAYPHPAWPVMTSSFMPLNAIYRMHGKKAVLSFLQTQGHKMWPEYPPIQQVELSAPPIPVRRRHSTATTTLDTTLPASIEWRCAFGATFSYAANRTLTTNQLDALSHLGLREDPTASFRRMVNTVKAFVKDKFPHPSSPYPFVTVTVEGHPIGPQWTHGIHCPPTKFAHTVPAGWTHPQHLTNLLLRLVDDDSSDDDVDRSHGVAPNQRKKGTSTRTAIAIENSSDSSDGDSDDGSSTSSPSTSESDSEKPFWNSSAKMRVAALFMAAIVALAAAQQTPTDIKTFRSTCTYSLPLSGNEIFAVDPLTPTTKTPIQIKGVQWMGMETPDGIPAGMWGNGTIQRDSGISGTALADMLKFLYANKFNTVRLPLSARNFIDTTYAPKVTNIHGENREIALYDKGFTPKMADFVARFIGSFQKYRISVVLDIHTLTEQFAQDAFWYYPTKGAVEESIAYKTAVLLATYYCKPEYWNVMGIDLKNAMTEVDWPSKASTTLDWPSAADAIAAKVNELCPQWLVFVAGASCLQRQWIPSYTSEAYGVSIIGSSKGSFTVKTNSYKVWPGMNFVNATVRPLKAKNIVYTPQAFTQGVEPLGFFFDPKSNCSTAILADKDTECVVIENGLKVPNTKRALSCENSKLQCQSFTPLSTSDMSALYQRLLDETVGPVVKEAKVPVVFGSFGGVYGSSQPLQSSVLDLIIKYLATSTAGGFYASLNPDTEMWLEAPPPGNKTIGKARYGLMTSKSWQVPNADLLVALSGLKSSDIPCYGDEVPGPPDTKTGTASTSWVSFIAAAVATACVLLA</sequence>
<evidence type="ECO:0000256" key="1">
    <source>
        <dbReference type="ARBA" id="ARBA00005641"/>
    </source>
</evidence>
<evidence type="ECO:0000256" key="5">
    <source>
        <dbReference type="ARBA" id="ARBA00023295"/>
    </source>
</evidence>
<accession>A0A418B2Z6</accession>
<feature type="region of interest" description="Disordered" evidence="7">
    <location>
        <begin position="583"/>
        <end position="640"/>
    </location>
</feature>